<dbReference type="RefSeq" id="XP_056864925.1">
    <property type="nucleotide sequence ID" value="XM_057008945.1"/>
</dbReference>
<protein>
    <submittedName>
        <fullName evidence="3">Protein TPX2-like</fullName>
    </submittedName>
</protein>
<dbReference type="OrthoDB" id="1329148at2759"/>
<organism evidence="2 3">
    <name type="scientific">Raphanus sativus</name>
    <name type="common">Radish</name>
    <name type="synonym">Raphanus raphanistrum var. sativus</name>
    <dbReference type="NCBI Taxonomy" id="3726"/>
    <lineage>
        <taxon>Eukaryota</taxon>
        <taxon>Viridiplantae</taxon>
        <taxon>Streptophyta</taxon>
        <taxon>Embryophyta</taxon>
        <taxon>Tracheophyta</taxon>
        <taxon>Spermatophyta</taxon>
        <taxon>Magnoliopsida</taxon>
        <taxon>eudicotyledons</taxon>
        <taxon>Gunneridae</taxon>
        <taxon>Pentapetalae</taxon>
        <taxon>rosids</taxon>
        <taxon>malvids</taxon>
        <taxon>Brassicales</taxon>
        <taxon>Brassicaceae</taxon>
        <taxon>Brassiceae</taxon>
        <taxon>Raphanus</taxon>
    </lineage>
</organism>
<evidence type="ECO:0000313" key="2">
    <source>
        <dbReference type="Proteomes" id="UP000504610"/>
    </source>
</evidence>
<keyword evidence="2" id="KW-1185">Reference proteome</keyword>
<feature type="region of interest" description="Disordered" evidence="1">
    <location>
        <begin position="1"/>
        <end position="38"/>
    </location>
</feature>
<name>A0A9W3DM81_RAPSA</name>
<reference evidence="2" key="1">
    <citation type="journal article" date="2019" name="Database">
        <title>The radish genome database (RadishGD): an integrated information resource for radish genomics.</title>
        <authorList>
            <person name="Yu H.J."/>
            <person name="Baek S."/>
            <person name="Lee Y.J."/>
            <person name="Cho A."/>
            <person name="Mun J.H."/>
        </authorList>
    </citation>
    <scope>NUCLEOTIDE SEQUENCE [LARGE SCALE GENOMIC DNA]</scope>
    <source>
        <strain evidence="2">cv. WK10039</strain>
    </source>
</reference>
<evidence type="ECO:0000313" key="3">
    <source>
        <dbReference type="RefSeq" id="XP_056864925.1"/>
    </source>
</evidence>
<reference evidence="3" key="2">
    <citation type="submission" date="2025-08" db="UniProtKB">
        <authorList>
            <consortium name="RefSeq"/>
        </authorList>
    </citation>
    <scope>IDENTIFICATION</scope>
    <source>
        <tissue evidence="3">Leaf</tissue>
    </source>
</reference>
<dbReference type="GeneID" id="108848291"/>
<sequence length="134" mass="14931">MCNFSQVEEESTQLKAKGSSDEQVAADNKENIPPSQAEVSITTNTKTHLNSTKNRHVLMPIKQPQARGTNQKTIKRKIKPSKGKSLMVVNPDRAITLPHKTKKGLVNSSFNLCPPVTKKTRTENRKVHCVPVMM</sequence>
<dbReference type="AlphaFoldDB" id="A0A9W3DM81"/>
<dbReference type="KEGG" id="rsz:108848291"/>
<feature type="compositionally biased region" description="Basic residues" evidence="1">
    <location>
        <begin position="73"/>
        <end position="82"/>
    </location>
</feature>
<proteinExistence type="predicted"/>
<feature type="region of interest" description="Disordered" evidence="1">
    <location>
        <begin position="62"/>
        <end position="84"/>
    </location>
</feature>
<dbReference type="Proteomes" id="UP000504610">
    <property type="component" value="Chromosome 4"/>
</dbReference>
<evidence type="ECO:0000256" key="1">
    <source>
        <dbReference type="SAM" id="MobiDB-lite"/>
    </source>
</evidence>
<accession>A0A9W3DM81</accession>
<gene>
    <name evidence="3" type="primary">LOC108848291</name>
</gene>